<reference evidence="1" key="1">
    <citation type="journal article" date="2015" name="Nature">
        <title>Complex archaea that bridge the gap between prokaryotes and eukaryotes.</title>
        <authorList>
            <person name="Spang A."/>
            <person name="Saw J.H."/>
            <person name="Jorgensen S.L."/>
            <person name="Zaremba-Niedzwiedzka K."/>
            <person name="Martijn J."/>
            <person name="Lind A.E."/>
            <person name="van Eijk R."/>
            <person name="Schleper C."/>
            <person name="Guy L."/>
            <person name="Ettema T.J."/>
        </authorList>
    </citation>
    <scope>NUCLEOTIDE SEQUENCE</scope>
</reference>
<proteinExistence type="predicted"/>
<evidence type="ECO:0008006" key="2">
    <source>
        <dbReference type="Google" id="ProtNLM"/>
    </source>
</evidence>
<protein>
    <recommendedName>
        <fullName evidence="2">DUF507 domain-containing protein</fullName>
    </recommendedName>
</protein>
<gene>
    <name evidence="1" type="ORF">LCGC14_0994400</name>
</gene>
<name>A0A0F9QN98_9ZZZZ</name>
<accession>A0A0F9QN98</accession>
<organism evidence="1">
    <name type="scientific">marine sediment metagenome</name>
    <dbReference type="NCBI Taxonomy" id="412755"/>
    <lineage>
        <taxon>unclassified sequences</taxon>
        <taxon>metagenomes</taxon>
        <taxon>ecological metagenomes</taxon>
    </lineage>
</organism>
<dbReference type="Pfam" id="PF04368">
    <property type="entry name" value="DUF507"/>
    <property type="match status" value="1"/>
</dbReference>
<evidence type="ECO:0000313" key="1">
    <source>
        <dbReference type="EMBL" id="KKN14606.1"/>
    </source>
</evidence>
<dbReference type="AlphaFoldDB" id="A0A0F9QN98"/>
<dbReference type="EMBL" id="LAZR01003800">
    <property type="protein sequence ID" value="KKN14606.1"/>
    <property type="molecule type" value="Genomic_DNA"/>
</dbReference>
<sequence length="92" mass="11117">MRLNKNQIEHMASIILRNLLKEEKIISDNRNKLNDSLMNLITDEFQKEDQLDQEVREILSTHMEKIRSENIEYQTMFRMIKTKLAKERNIVL</sequence>
<dbReference type="InterPro" id="IPR007463">
    <property type="entry name" value="DUF507"/>
</dbReference>
<comment type="caution">
    <text evidence="1">The sequence shown here is derived from an EMBL/GenBank/DDBJ whole genome shotgun (WGS) entry which is preliminary data.</text>
</comment>